<evidence type="ECO:0000256" key="1">
    <source>
        <dbReference type="ARBA" id="ARBA00001947"/>
    </source>
</evidence>
<dbReference type="Proteomes" id="UP000001292">
    <property type="component" value="Unassembled WGS sequence"/>
</dbReference>
<evidence type="ECO:0000256" key="7">
    <source>
        <dbReference type="ARBA" id="ARBA00022723"/>
    </source>
</evidence>
<keyword evidence="6" id="KW-0645">Protease</keyword>
<feature type="active site" description="Proton donor/acceptor" evidence="14">
    <location>
        <position position="369"/>
    </location>
</feature>
<evidence type="ECO:0000256" key="8">
    <source>
        <dbReference type="ARBA" id="ARBA00022729"/>
    </source>
</evidence>
<comment type="cofactor">
    <cofactor evidence="1">
        <name>Zn(2+)</name>
        <dbReference type="ChEBI" id="CHEBI:29105"/>
    </cofactor>
</comment>
<evidence type="ECO:0000256" key="15">
    <source>
        <dbReference type="SAM" id="SignalP"/>
    </source>
</evidence>
<evidence type="ECO:0000256" key="2">
    <source>
        <dbReference type="ARBA" id="ARBA00004613"/>
    </source>
</evidence>
<dbReference type="Pfam" id="PF00246">
    <property type="entry name" value="Peptidase_M14"/>
    <property type="match status" value="1"/>
</dbReference>
<organism evidence="18">
    <name type="scientific">Drosophila sechellia</name>
    <name type="common">Fruit fly</name>
    <dbReference type="NCBI Taxonomy" id="7238"/>
    <lineage>
        <taxon>Eukaryota</taxon>
        <taxon>Metazoa</taxon>
        <taxon>Ecdysozoa</taxon>
        <taxon>Arthropoda</taxon>
        <taxon>Hexapoda</taxon>
        <taxon>Insecta</taxon>
        <taxon>Pterygota</taxon>
        <taxon>Neoptera</taxon>
        <taxon>Endopterygota</taxon>
        <taxon>Diptera</taxon>
        <taxon>Brachycera</taxon>
        <taxon>Muscomorpha</taxon>
        <taxon>Ephydroidea</taxon>
        <taxon>Drosophilidae</taxon>
        <taxon>Drosophila</taxon>
        <taxon>Sophophora</taxon>
    </lineage>
</organism>
<dbReference type="PANTHER" id="PTHR11705:SF123">
    <property type="entry name" value="PEPTIDASE M14 CARBOXYPEPTIDASE A DOMAIN-CONTAINING PROTEIN-RELATED"/>
    <property type="match status" value="1"/>
</dbReference>
<sequence>MKLPILLIALVAMVAAKSAPGGRMAARYDHFRIYQLTIETNLQMEELKKIHEHISVHFLNELGAVGNKYNVIVGPLFHRALEKTLKFLEIVYEVIVDDLQKLIDESSVGDDSQMEWETYHTLDTIYDWLDQECAAHDFLECKVIGQSYEGRDIKSIRLSKRSGNKAIFLEGNIPCHGLINSEDPEMQRLSEEYDWIVVPMVNPDGFVYTHEVERLWRKNRRPNGYRNESGDCYGIDMNRNFDYHWGGAGWNIDEPCDHWFGGEKPNTEVEIISLQNFVSSFEDGYIRSYMAYHAYGQYVLLPYGHSNTEFPPNYEQMKRIAAAFSDAAADVYGSTFTYGASGLLNYVVSGAAKDWAYGVKKIPFTCTVELRDKGTFGFFLPSNQITEVGLEVTAGLKSLVKKAAEEGIFD</sequence>
<dbReference type="GO" id="GO:0004181">
    <property type="term" value="F:metallocarboxypeptidase activity"/>
    <property type="evidence" value="ECO:0007669"/>
    <property type="project" value="InterPro"/>
</dbReference>
<proteinExistence type="inferred from homology"/>
<evidence type="ECO:0000256" key="6">
    <source>
        <dbReference type="ARBA" id="ARBA00022670"/>
    </source>
</evidence>
<evidence type="ECO:0000256" key="4">
    <source>
        <dbReference type="ARBA" id="ARBA00022525"/>
    </source>
</evidence>
<dbReference type="AlphaFoldDB" id="B4HPP4"/>
<evidence type="ECO:0000256" key="13">
    <source>
        <dbReference type="ARBA" id="ARBA00057299"/>
    </source>
</evidence>
<dbReference type="GO" id="GO:0008270">
    <property type="term" value="F:zinc ion binding"/>
    <property type="evidence" value="ECO:0007669"/>
    <property type="project" value="InterPro"/>
</dbReference>
<feature type="chain" id="PRO_5002805832" evidence="15">
    <location>
        <begin position="17"/>
        <end position="410"/>
    </location>
</feature>
<evidence type="ECO:0000313" key="18">
    <source>
        <dbReference type="Proteomes" id="UP000001292"/>
    </source>
</evidence>
<dbReference type="SUPFAM" id="SSF54897">
    <property type="entry name" value="Protease propeptides/inhibitors"/>
    <property type="match status" value="1"/>
</dbReference>
<dbReference type="FunFam" id="3.30.70.340:FF:000009">
    <property type="entry name" value="GD10919"/>
    <property type="match status" value="1"/>
</dbReference>
<dbReference type="OMA" id="CDHWFGG"/>
<dbReference type="FunFam" id="3.40.630.10:FF:000040">
    <property type="entry name" value="zinc carboxypeptidase"/>
    <property type="match status" value="1"/>
</dbReference>
<evidence type="ECO:0000313" key="17">
    <source>
        <dbReference type="EMBL" id="EDW47628.1"/>
    </source>
</evidence>
<dbReference type="PhylomeDB" id="B4HPP4"/>
<keyword evidence="11" id="KW-0482">Metalloprotease</keyword>
<dbReference type="EMBL" id="CH480816">
    <property type="protein sequence ID" value="EDW47628.1"/>
    <property type="molecule type" value="Genomic_DNA"/>
</dbReference>
<reference evidence="17 18" key="1">
    <citation type="journal article" date="2007" name="Nature">
        <title>Evolution of genes and genomes on the Drosophila phylogeny.</title>
        <authorList>
            <consortium name="Drosophila 12 Genomes Consortium"/>
            <person name="Clark A.G."/>
            <person name="Eisen M.B."/>
            <person name="Smith D.R."/>
            <person name="Bergman C.M."/>
            <person name="Oliver B."/>
            <person name="Markow T.A."/>
            <person name="Kaufman T.C."/>
            <person name="Kellis M."/>
            <person name="Gelbart W."/>
            <person name="Iyer V.N."/>
            <person name="Pollard D.A."/>
            <person name="Sackton T.B."/>
            <person name="Larracuente A.M."/>
            <person name="Singh N.D."/>
            <person name="Abad J.P."/>
            <person name="Abt D.N."/>
            <person name="Adryan B."/>
            <person name="Aguade M."/>
            <person name="Akashi H."/>
            <person name="Anderson W.W."/>
            <person name="Aquadro C.F."/>
            <person name="Ardell D.H."/>
            <person name="Arguello R."/>
            <person name="Artieri C.G."/>
            <person name="Barbash D.A."/>
            <person name="Barker D."/>
            <person name="Barsanti P."/>
            <person name="Batterham P."/>
            <person name="Batzoglou S."/>
            <person name="Begun D."/>
            <person name="Bhutkar A."/>
            <person name="Blanco E."/>
            <person name="Bosak S.A."/>
            <person name="Bradley R.K."/>
            <person name="Brand A.D."/>
            <person name="Brent M.R."/>
            <person name="Brooks A.N."/>
            <person name="Brown R.H."/>
            <person name="Butlin R.K."/>
            <person name="Caggese C."/>
            <person name="Calvi B.R."/>
            <person name="Bernardo de Carvalho A."/>
            <person name="Caspi A."/>
            <person name="Castrezana S."/>
            <person name="Celniker S.E."/>
            <person name="Chang J.L."/>
            <person name="Chapple C."/>
            <person name="Chatterji S."/>
            <person name="Chinwalla A."/>
            <person name="Civetta A."/>
            <person name="Clifton S.W."/>
            <person name="Comeron J.M."/>
            <person name="Costello J.C."/>
            <person name="Coyne J.A."/>
            <person name="Daub J."/>
            <person name="David R.G."/>
            <person name="Delcher A.L."/>
            <person name="Delehaunty K."/>
            <person name="Do C.B."/>
            <person name="Ebling H."/>
            <person name="Edwards K."/>
            <person name="Eickbush T."/>
            <person name="Evans J.D."/>
            <person name="Filipski A."/>
            <person name="Findeiss S."/>
            <person name="Freyhult E."/>
            <person name="Fulton L."/>
            <person name="Fulton R."/>
            <person name="Garcia A.C."/>
            <person name="Gardiner A."/>
            <person name="Garfield D.A."/>
            <person name="Garvin B.E."/>
            <person name="Gibson G."/>
            <person name="Gilbert D."/>
            <person name="Gnerre S."/>
            <person name="Godfrey J."/>
            <person name="Good R."/>
            <person name="Gotea V."/>
            <person name="Gravely B."/>
            <person name="Greenberg A.J."/>
            <person name="Griffiths-Jones S."/>
            <person name="Gross S."/>
            <person name="Guigo R."/>
            <person name="Gustafson E.A."/>
            <person name="Haerty W."/>
            <person name="Hahn M.W."/>
            <person name="Halligan D.L."/>
            <person name="Halpern A.L."/>
            <person name="Halter G.M."/>
            <person name="Han M.V."/>
            <person name="Heger A."/>
            <person name="Hillier L."/>
            <person name="Hinrichs A.S."/>
            <person name="Holmes I."/>
            <person name="Hoskins R.A."/>
            <person name="Hubisz M.J."/>
            <person name="Hultmark D."/>
            <person name="Huntley M.A."/>
            <person name="Jaffe D.B."/>
            <person name="Jagadeeshan S."/>
            <person name="Jeck W.R."/>
            <person name="Johnson J."/>
            <person name="Jones C.D."/>
            <person name="Jordan W.C."/>
            <person name="Karpen G.H."/>
            <person name="Kataoka E."/>
            <person name="Keightley P.D."/>
            <person name="Kheradpour P."/>
            <person name="Kirkness E.F."/>
            <person name="Koerich L.B."/>
            <person name="Kristiansen K."/>
            <person name="Kudrna D."/>
            <person name="Kulathinal R.J."/>
            <person name="Kumar S."/>
            <person name="Kwok R."/>
            <person name="Lander E."/>
            <person name="Langley C.H."/>
            <person name="Lapoint R."/>
            <person name="Lazzaro B.P."/>
            <person name="Lee S.J."/>
            <person name="Levesque L."/>
            <person name="Li R."/>
            <person name="Lin C.F."/>
            <person name="Lin M.F."/>
            <person name="Lindblad-Toh K."/>
            <person name="Llopart A."/>
            <person name="Long M."/>
            <person name="Low L."/>
            <person name="Lozovsky E."/>
            <person name="Lu J."/>
            <person name="Luo M."/>
            <person name="Machado C.A."/>
            <person name="Makalowski W."/>
            <person name="Marzo M."/>
            <person name="Matsuda M."/>
            <person name="Matzkin L."/>
            <person name="McAllister B."/>
            <person name="McBride C.S."/>
            <person name="McKernan B."/>
            <person name="McKernan K."/>
            <person name="Mendez-Lago M."/>
            <person name="Minx P."/>
            <person name="Mollenhauer M.U."/>
            <person name="Montooth K."/>
            <person name="Mount S.M."/>
            <person name="Mu X."/>
            <person name="Myers E."/>
            <person name="Negre B."/>
            <person name="Newfeld S."/>
            <person name="Nielsen R."/>
            <person name="Noor M.A."/>
            <person name="O'Grady P."/>
            <person name="Pachter L."/>
            <person name="Papaceit M."/>
            <person name="Parisi M.J."/>
            <person name="Parisi M."/>
            <person name="Parts L."/>
            <person name="Pedersen J.S."/>
            <person name="Pesole G."/>
            <person name="Phillippy A.M."/>
            <person name="Ponting C.P."/>
            <person name="Pop M."/>
            <person name="Porcelli D."/>
            <person name="Powell J.R."/>
            <person name="Prohaska S."/>
            <person name="Pruitt K."/>
            <person name="Puig M."/>
            <person name="Quesneville H."/>
            <person name="Ram K.R."/>
            <person name="Rand D."/>
            <person name="Rasmussen M.D."/>
            <person name="Reed L.K."/>
            <person name="Reenan R."/>
            <person name="Reily A."/>
            <person name="Remington K.A."/>
            <person name="Rieger T.T."/>
            <person name="Ritchie M.G."/>
            <person name="Robin C."/>
            <person name="Rogers Y.H."/>
            <person name="Rohde C."/>
            <person name="Rozas J."/>
            <person name="Rubenfield M.J."/>
            <person name="Ruiz A."/>
            <person name="Russo S."/>
            <person name="Salzberg S.L."/>
            <person name="Sanchez-Gracia A."/>
            <person name="Saranga D.J."/>
            <person name="Sato H."/>
            <person name="Schaeffer S.W."/>
            <person name="Schatz M.C."/>
            <person name="Schlenke T."/>
            <person name="Schwartz R."/>
            <person name="Segarra C."/>
            <person name="Singh R.S."/>
            <person name="Sirot L."/>
            <person name="Sirota M."/>
            <person name="Sisneros N.B."/>
            <person name="Smith C.D."/>
            <person name="Smith T.F."/>
            <person name="Spieth J."/>
            <person name="Stage D.E."/>
            <person name="Stark A."/>
            <person name="Stephan W."/>
            <person name="Strausberg R.L."/>
            <person name="Strempel S."/>
            <person name="Sturgill D."/>
            <person name="Sutton G."/>
            <person name="Sutton G.G."/>
            <person name="Tao W."/>
            <person name="Teichmann S."/>
            <person name="Tobari Y.N."/>
            <person name="Tomimura Y."/>
            <person name="Tsolas J.M."/>
            <person name="Valente V.L."/>
            <person name="Venter E."/>
            <person name="Venter J.C."/>
            <person name="Vicario S."/>
            <person name="Vieira F.G."/>
            <person name="Vilella A.J."/>
            <person name="Villasante A."/>
            <person name="Walenz B."/>
            <person name="Wang J."/>
            <person name="Wasserman M."/>
            <person name="Watts T."/>
            <person name="Wilson D."/>
            <person name="Wilson R.K."/>
            <person name="Wing R.A."/>
            <person name="Wolfner M.F."/>
            <person name="Wong A."/>
            <person name="Wong G.K."/>
            <person name="Wu C.I."/>
            <person name="Wu G."/>
            <person name="Yamamoto D."/>
            <person name="Yang H.P."/>
            <person name="Yang S.P."/>
            <person name="Yorke J.A."/>
            <person name="Yoshida K."/>
            <person name="Zdobnov E."/>
            <person name="Zhang P."/>
            <person name="Zhang Y."/>
            <person name="Zimin A.V."/>
            <person name="Baldwin J."/>
            <person name="Abdouelleil A."/>
            <person name="Abdulkadir J."/>
            <person name="Abebe A."/>
            <person name="Abera B."/>
            <person name="Abreu J."/>
            <person name="Acer S.C."/>
            <person name="Aftuck L."/>
            <person name="Alexander A."/>
            <person name="An P."/>
            <person name="Anderson E."/>
            <person name="Anderson S."/>
            <person name="Arachi H."/>
            <person name="Azer M."/>
            <person name="Bachantsang P."/>
            <person name="Barry A."/>
            <person name="Bayul T."/>
            <person name="Berlin A."/>
            <person name="Bessette D."/>
            <person name="Bloom T."/>
            <person name="Blye J."/>
            <person name="Boguslavskiy L."/>
            <person name="Bonnet C."/>
            <person name="Boukhgalter B."/>
            <person name="Bourzgui I."/>
            <person name="Brown A."/>
            <person name="Cahill P."/>
            <person name="Channer S."/>
            <person name="Cheshatsang Y."/>
            <person name="Chuda L."/>
            <person name="Citroen M."/>
            <person name="Collymore A."/>
            <person name="Cooke P."/>
            <person name="Costello M."/>
            <person name="D'Aco K."/>
            <person name="Daza R."/>
            <person name="De Haan G."/>
            <person name="DeGray S."/>
            <person name="DeMaso C."/>
            <person name="Dhargay N."/>
            <person name="Dooley K."/>
            <person name="Dooley E."/>
            <person name="Doricent M."/>
            <person name="Dorje P."/>
            <person name="Dorjee K."/>
            <person name="Dupes A."/>
            <person name="Elong R."/>
            <person name="Falk J."/>
            <person name="Farina A."/>
            <person name="Faro S."/>
            <person name="Ferguson D."/>
            <person name="Fisher S."/>
            <person name="Foley C.D."/>
            <person name="Franke A."/>
            <person name="Friedrich D."/>
            <person name="Gadbois L."/>
            <person name="Gearin G."/>
            <person name="Gearin C.R."/>
            <person name="Giannoukos G."/>
            <person name="Goode T."/>
            <person name="Graham J."/>
            <person name="Grandbois E."/>
            <person name="Grewal S."/>
            <person name="Gyaltsen K."/>
            <person name="Hafez N."/>
            <person name="Hagos B."/>
            <person name="Hall J."/>
            <person name="Henson C."/>
            <person name="Hollinger A."/>
            <person name="Honan T."/>
            <person name="Huard M.D."/>
            <person name="Hughes L."/>
            <person name="Hurhula B."/>
            <person name="Husby M.E."/>
            <person name="Kamat A."/>
            <person name="Kanga B."/>
            <person name="Kashin S."/>
            <person name="Khazanovich D."/>
            <person name="Kisner P."/>
            <person name="Lance K."/>
            <person name="Lara M."/>
            <person name="Lee W."/>
            <person name="Lennon N."/>
            <person name="Letendre F."/>
            <person name="LeVine R."/>
            <person name="Lipovsky A."/>
            <person name="Liu X."/>
            <person name="Liu J."/>
            <person name="Liu S."/>
            <person name="Lokyitsang T."/>
            <person name="Lokyitsang Y."/>
            <person name="Lubonja R."/>
            <person name="Lui A."/>
            <person name="MacDonald P."/>
            <person name="Magnisalis V."/>
            <person name="Maru K."/>
            <person name="Matthews C."/>
            <person name="McCusker W."/>
            <person name="McDonough S."/>
            <person name="Mehta T."/>
            <person name="Meldrim J."/>
            <person name="Meneus L."/>
            <person name="Mihai O."/>
            <person name="Mihalev A."/>
            <person name="Mihova T."/>
            <person name="Mittelman R."/>
            <person name="Mlenga V."/>
            <person name="Montmayeur A."/>
            <person name="Mulrain L."/>
            <person name="Navidi A."/>
            <person name="Naylor J."/>
            <person name="Negash T."/>
            <person name="Nguyen T."/>
            <person name="Nguyen N."/>
            <person name="Nicol R."/>
            <person name="Norbu C."/>
            <person name="Norbu N."/>
            <person name="Novod N."/>
            <person name="O'Neill B."/>
            <person name="Osman S."/>
            <person name="Markiewicz E."/>
            <person name="Oyono O.L."/>
            <person name="Patti C."/>
            <person name="Phunkhang P."/>
            <person name="Pierre F."/>
            <person name="Priest M."/>
            <person name="Raghuraman S."/>
            <person name="Rege F."/>
            <person name="Reyes R."/>
            <person name="Rise C."/>
            <person name="Rogov P."/>
            <person name="Ross K."/>
            <person name="Ryan E."/>
            <person name="Settipalli S."/>
            <person name="Shea T."/>
            <person name="Sherpa N."/>
            <person name="Shi L."/>
            <person name="Shih D."/>
            <person name="Sparrow T."/>
            <person name="Spaulding J."/>
            <person name="Stalker J."/>
            <person name="Stange-Thomann N."/>
            <person name="Stavropoulos S."/>
            <person name="Stone C."/>
            <person name="Strader C."/>
            <person name="Tesfaye S."/>
            <person name="Thomson T."/>
            <person name="Thoulutsang Y."/>
            <person name="Thoulutsang D."/>
            <person name="Topham K."/>
            <person name="Topping I."/>
            <person name="Tsamla T."/>
            <person name="Vassiliev H."/>
            <person name="Vo A."/>
            <person name="Wangchuk T."/>
            <person name="Wangdi T."/>
            <person name="Weiand M."/>
            <person name="Wilkinson J."/>
            <person name="Wilson A."/>
            <person name="Yadav S."/>
            <person name="Young G."/>
            <person name="Yu Q."/>
            <person name="Zembek L."/>
            <person name="Zhong D."/>
            <person name="Zimmer A."/>
            <person name="Zwirko Z."/>
            <person name="Jaffe D.B."/>
            <person name="Alvarez P."/>
            <person name="Brockman W."/>
            <person name="Butler J."/>
            <person name="Chin C."/>
            <person name="Gnerre S."/>
            <person name="Grabherr M."/>
            <person name="Kleber M."/>
            <person name="Mauceli E."/>
            <person name="MacCallum I."/>
        </authorList>
    </citation>
    <scope>NUCLEOTIDE SEQUENCE [LARGE SCALE GENOMIC DNA]</scope>
    <source>
        <strain evidence="18">Rob3c / Tucson 14021-0248.25</strain>
    </source>
</reference>
<evidence type="ECO:0000256" key="11">
    <source>
        <dbReference type="ARBA" id="ARBA00023049"/>
    </source>
</evidence>
<evidence type="ECO:0000256" key="5">
    <source>
        <dbReference type="ARBA" id="ARBA00022645"/>
    </source>
</evidence>
<dbReference type="MEROPS" id="M14.A06"/>
<keyword evidence="10" id="KW-0862">Zinc</keyword>
<evidence type="ECO:0000256" key="10">
    <source>
        <dbReference type="ARBA" id="ARBA00022833"/>
    </source>
</evidence>
<gene>
    <name evidence="17" type="primary">Dsec\GM21424</name>
    <name evidence="17" type="ORF">Dsec_GM21424</name>
</gene>
<keyword evidence="4" id="KW-0964">Secreted</keyword>
<comment type="function">
    <text evidence="13">Involved in the digestion of the blood meal.</text>
</comment>
<dbReference type="SMART" id="SM00631">
    <property type="entry name" value="Zn_pept"/>
    <property type="match status" value="1"/>
</dbReference>
<evidence type="ECO:0000259" key="16">
    <source>
        <dbReference type="PROSITE" id="PS52035"/>
    </source>
</evidence>
<dbReference type="Gene3D" id="3.30.70.340">
    <property type="entry name" value="Metallocarboxypeptidase-like"/>
    <property type="match status" value="1"/>
</dbReference>
<keyword evidence="18" id="KW-1185">Reference proteome</keyword>
<comment type="similarity">
    <text evidence="3 14">Belongs to the peptidase M14 family.</text>
</comment>
<feature type="signal peptide" evidence="15">
    <location>
        <begin position="1"/>
        <end position="16"/>
    </location>
</feature>
<dbReference type="GO" id="GO:0006508">
    <property type="term" value="P:proteolysis"/>
    <property type="evidence" value="ECO:0007669"/>
    <property type="project" value="UniProtKB-KW"/>
</dbReference>
<dbReference type="InterPro" id="IPR003146">
    <property type="entry name" value="M14A_act_pep"/>
</dbReference>
<dbReference type="STRING" id="7238.B4HPP4"/>
<dbReference type="HOGENOM" id="CLU_019326_1_1_1"/>
<dbReference type="GO" id="GO:0005615">
    <property type="term" value="C:extracellular space"/>
    <property type="evidence" value="ECO:0007669"/>
    <property type="project" value="TreeGrafter"/>
</dbReference>
<evidence type="ECO:0000256" key="14">
    <source>
        <dbReference type="PROSITE-ProRule" id="PRU01379"/>
    </source>
</evidence>
<dbReference type="InterPro" id="IPR036990">
    <property type="entry name" value="M14A-like_propep"/>
</dbReference>
<keyword evidence="5" id="KW-0121">Carboxypeptidase</keyword>
<keyword evidence="8 15" id="KW-0732">Signal</keyword>
<protein>
    <submittedName>
        <fullName evidence="17">GM21424</fullName>
    </submittedName>
</protein>
<dbReference type="Pfam" id="PF02244">
    <property type="entry name" value="Propep_M14"/>
    <property type="match status" value="1"/>
</dbReference>
<dbReference type="SMR" id="B4HPP4"/>
<accession>B4HPP4</accession>
<evidence type="ECO:0000256" key="3">
    <source>
        <dbReference type="ARBA" id="ARBA00005988"/>
    </source>
</evidence>
<dbReference type="Gene3D" id="3.40.630.10">
    <property type="entry name" value="Zn peptidases"/>
    <property type="match status" value="1"/>
</dbReference>
<comment type="subcellular location">
    <subcellularLocation>
        <location evidence="2">Secreted</location>
    </subcellularLocation>
</comment>
<keyword evidence="7" id="KW-0479">Metal-binding</keyword>
<dbReference type="PRINTS" id="PR00765">
    <property type="entry name" value="CRBOXYPTASEA"/>
</dbReference>
<dbReference type="PANTHER" id="PTHR11705">
    <property type="entry name" value="PROTEASE FAMILY M14 CARBOXYPEPTIDASE A,B"/>
    <property type="match status" value="1"/>
</dbReference>
<evidence type="ECO:0000256" key="9">
    <source>
        <dbReference type="ARBA" id="ARBA00022801"/>
    </source>
</evidence>
<name>B4HPP4_DROSE</name>
<keyword evidence="12" id="KW-1015">Disulfide bond</keyword>
<dbReference type="SUPFAM" id="SSF53187">
    <property type="entry name" value="Zn-dependent exopeptidases"/>
    <property type="match status" value="1"/>
</dbReference>
<evidence type="ECO:0000256" key="12">
    <source>
        <dbReference type="ARBA" id="ARBA00023157"/>
    </source>
</evidence>
<dbReference type="InterPro" id="IPR000834">
    <property type="entry name" value="Peptidase_M14"/>
</dbReference>
<feature type="domain" description="Peptidase M14" evidence="16">
    <location>
        <begin position="118"/>
        <end position="403"/>
    </location>
</feature>
<keyword evidence="9" id="KW-0378">Hydrolase</keyword>
<dbReference type="PROSITE" id="PS52035">
    <property type="entry name" value="PEPTIDASE_M14"/>
    <property type="match status" value="1"/>
</dbReference>